<keyword evidence="3" id="KW-1185">Reference proteome</keyword>
<keyword evidence="1" id="KW-0472">Membrane</keyword>
<dbReference type="RefSeq" id="WP_023847896.1">
    <property type="nucleotide sequence ID" value="NZ_CP047166.1"/>
</dbReference>
<reference evidence="2 3" key="1">
    <citation type="submission" date="2019-12" db="EMBL/GenBank/DDBJ databases">
        <title>Complete Genome Sequence of a Quorum-Sensing Bacterium,Rhodobacteraceae bacterium C31, Isolated from a marine microalgae symbiotic bacteria.</title>
        <authorList>
            <person name="Zhang Y."/>
        </authorList>
    </citation>
    <scope>NUCLEOTIDE SEQUENCE [LARGE SCALE GENOMIC DNA]</scope>
    <source>
        <strain evidence="2 3">C31</strain>
    </source>
</reference>
<gene>
    <name evidence="2" type="ORF">GQA70_02520</name>
</gene>
<dbReference type="EMBL" id="CP047166">
    <property type="protein sequence ID" value="QRF65285.1"/>
    <property type="molecule type" value="Genomic_DNA"/>
</dbReference>
<feature type="transmembrane region" description="Helical" evidence="1">
    <location>
        <begin position="100"/>
        <end position="120"/>
    </location>
</feature>
<evidence type="ECO:0000313" key="2">
    <source>
        <dbReference type="EMBL" id="QRF65285.1"/>
    </source>
</evidence>
<name>A0ABX7F443_9RHOB</name>
<dbReference type="Proteomes" id="UP000596387">
    <property type="component" value="Chromosome"/>
</dbReference>
<keyword evidence="1" id="KW-1133">Transmembrane helix</keyword>
<evidence type="ECO:0000256" key="1">
    <source>
        <dbReference type="SAM" id="Phobius"/>
    </source>
</evidence>
<sequence length="126" mass="12834">MAVALFPQAALAEVCDKERPLWNPTDGPASALDEALHFAASPVSVVLLLATAIALRFRSPWGGLAAVCGWSALVFVIVFGDAQDPTGIAPMARAEGCIGSPALFIALVAAICVGTVVYTAPGRGGK</sequence>
<organism evidence="2 3">
    <name type="scientific">Ponticoccus alexandrii</name>
    <dbReference type="NCBI Taxonomy" id="1943633"/>
    <lineage>
        <taxon>Bacteria</taxon>
        <taxon>Pseudomonadati</taxon>
        <taxon>Pseudomonadota</taxon>
        <taxon>Alphaproteobacteria</taxon>
        <taxon>Rhodobacterales</taxon>
        <taxon>Roseobacteraceae</taxon>
        <taxon>Ponticoccus</taxon>
    </lineage>
</organism>
<feature type="transmembrane region" description="Helical" evidence="1">
    <location>
        <begin position="36"/>
        <end position="55"/>
    </location>
</feature>
<keyword evidence="1" id="KW-0812">Transmembrane</keyword>
<evidence type="ECO:0000313" key="3">
    <source>
        <dbReference type="Proteomes" id="UP000596387"/>
    </source>
</evidence>
<proteinExistence type="predicted"/>
<feature type="transmembrane region" description="Helical" evidence="1">
    <location>
        <begin position="62"/>
        <end position="80"/>
    </location>
</feature>
<protein>
    <submittedName>
        <fullName evidence="2">Uncharacterized protein</fullName>
    </submittedName>
</protein>
<accession>A0ABX7F443</accession>